<gene>
    <name evidence="1" type="ORF">H4687_003381</name>
</gene>
<comment type="caution">
    <text evidence="1">The sequence shown here is derived from an EMBL/GenBank/DDBJ whole genome shotgun (WGS) entry which is preliminary data.</text>
</comment>
<reference evidence="1 2" key="1">
    <citation type="submission" date="2020-10" db="EMBL/GenBank/DDBJ databases">
        <title>Sequencing the genomes of 1000 actinobacteria strains.</title>
        <authorList>
            <person name="Klenk H.-P."/>
        </authorList>
    </citation>
    <scope>NUCLEOTIDE SEQUENCE [LARGE SCALE GENOMIC DNA]</scope>
    <source>
        <strain evidence="1 2">DSM 41803</strain>
    </source>
</reference>
<dbReference type="AlphaFoldDB" id="A0A8I0P4D0"/>
<organism evidence="1 2">
    <name type="scientific">Streptomyces stelliscabiei</name>
    <dbReference type="NCBI Taxonomy" id="146820"/>
    <lineage>
        <taxon>Bacteria</taxon>
        <taxon>Bacillati</taxon>
        <taxon>Actinomycetota</taxon>
        <taxon>Actinomycetes</taxon>
        <taxon>Kitasatosporales</taxon>
        <taxon>Streptomycetaceae</taxon>
        <taxon>Streptomyces</taxon>
    </lineage>
</organism>
<keyword evidence="2" id="KW-1185">Reference proteome</keyword>
<accession>A0A8I0P4D0</accession>
<sequence length="105" mass="11177">MPKEAVTQPPPLSLLPLDLVGLSGPQRRGAICVWGGESLGVDAVNLGDHRLDGTKVFPRACPRCIADQAAETAGAHAAICESCVDNPMGCETVRALRRLYMEHAR</sequence>
<dbReference type="GeneID" id="86827948"/>
<proteinExistence type="predicted"/>
<name>A0A8I0P4D0_9ACTN</name>
<evidence type="ECO:0000313" key="2">
    <source>
        <dbReference type="Proteomes" id="UP000629287"/>
    </source>
</evidence>
<dbReference type="EMBL" id="JADBGF010000001">
    <property type="protein sequence ID" value="MBE1597252.1"/>
    <property type="molecule type" value="Genomic_DNA"/>
</dbReference>
<dbReference type="OrthoDB" id="4260134at2"/>
<dbReference type="Proteomes" id="UP000629287">
    <property type="component" value="Unassembled WGS sequence"/>
</dbReference>
<evidence type="ECO:0000313" key="1">
    <source>
        <dbReference type="EMBL" id="MBE1597252.1"/>
    </source>
</evidence>
<protein>
    <submittedName>
        <fullName evidence="1">Uncharacterized protein</fullName>
    </submittedName>
</protein>
<dbReference type="RefSeq" id="WP_046915804.1">
    <property type="nucleotide sequence ID" value="NZ_JADBGF010000001.1"/>
</dbReference>